<dbReference type="PANTHER" id="PTHR31704:SF37">
    <property type="entry name" value="HEAT SHOCK PROTEIN"/>
    <property type="match status" value="1"/>
</dbReference>
<dbReference type="AlphaFoldDB" id="A0AAW2BU93"/>
<evidence type="ECO:0000313" key="4">
    <source>
        <dbReference type="Proteomes" id="UP001459277"/>
    </source>
</evidence>
<protein>
    <recommendedName>
        <fullName evidence="2">Myb/SANT-like domain-containing protein</fullName>
    </recommendedName>
</protein>
<evidence type="ECO:0000313" key="3">
    <source>
        <dbReference type="EMBL" id="KAK9989421.1"/>
    </source>
</evidence>
<comment type="caution">
    <text evidence="3">The sequence shown here is derived from an EMBL/GenBank/DDBJ whole genome shotgun (WGS) entry which is preliminary data.</text>
</comment>
<sequence length="172" mass="19494">MGRSKLDNYFFNLCVEQIEAGNRTKGAAFSTKGWINLVTKFYNETGLNYDKDQLKSRWDVLKGDWRVWEKLKSLDTCLGCDAVKGAIDANDDWWDWKLKELPKATKFRQNGPQNLEQLDRMFRDVAATGVATWTPSSNTLPPTMPQEGAGDSSGSSEFKYNQCDMSLDTDSL</sequence>
<dbReference type="Proteomes" id="UP001459277">
    <property type="component" value="Unassembled WGS sequence"/>
</dbReference>
<dbReference type="PANTHER" id="PTHR31704">
    <property type="entry name" value="MYB/SANT-LIKE DNA-BINDING DOMAIN PROTEIN-RELATED"/>
    <property type="match status" value="1"/>
</dbReference>
<dbReference type="InterPro" id="IPR024752">
    <property type="entry name" value="Myb/SANT-like_dom"/>
</dbReference>
<feature type="region of interest" description="Disordered" evidence="1">
    <location>
        <begin position="133"/>
        <end position="172"/>
    </location>
</feature>
<name>A0AAW2BU93_9ROSI</name>
<gene>
    <name evidence="3" type="ORF">SO802_029660</name>
</gene>
<evidence type="ECO:0000259" key="2">
    <source>
        <dbReference type="Pfam" id="PF12776"/>
    </source>
</evidence>
<keyword evidence="4" id="KW-1185">Reference proteome</keyword>
<accession>A0AAW2BU93</accession>
<proteinExistence type="predicted"/>
<feature type="domain" description="Myb/SANT-like" evidence="2">
    <location>
        <begin position="5"/>
        <end position="95"/>
    </location>
</feature>
<dbReference type="EMBL" id="JAZDWU010000010">
    <property type="protein sequence ID" value="KAK9989421.1"/>
    <property type="molecule type" value="Genomic_DNA"/>
</dbReference>
<evidence type="ECO:0000256" key="1">
    <source>
        <dbReference type="SAM" id="MobiDB-lite"/>
    </source>
</evidence>
<organism evidence="3 4">
    <name type="scientific">Lithocarpus litseifolius</name>
    <dbReference type="NCBI Taxonomy" id="425828"/>
    <lineage>
        <taxon>Eukaryota</taxon>
        <taxon>Viridiplantae</taxon>
        <taxon>Streptophyta</taxon>
        <taxon>Embryophyta</taxon>
        <taxon>Tracheophyta</taxon>
        <taxon>Spermatophyta</taxon>
        <taxon>Magnoliopsida</taxon>
        <taxon>eudicotyledons</taxon>
        <taxon>Gunneridae</taxon>
        <taxon>Pentapetalae</taxon>
        <taxon>rosids</taxon>
        <taxon>fabids</taxon>
        <taxon>Fagales</taxon>
        <taxon>Fagaceae</taxon>
        <taxon>Lithocarpus</taxon>
    </lineage>
</organism>
<reference evidence="3 4" key="1">
    <citation type="submission" date="2024-01" db="EMBL/GenBank/DDBJ databases">
        <title>A telomere-to-telomere, gap-free genome of sweet tea (Lithocarpus litseifolius).</title>
        <authorList>
            <person name="Zhou J."/>
        </authorList>
    </citation>
    <scope>NUCLEOTIDE SEQUENCE [LARGE SCALE GENOMIC DNA]</scope>
    <source>
        <strain evidence="3">Zhou-2022a</strain>
        <tissue evidence="3">Leaf</tissue>
    </source>
</reference>
<dbReference type="Pfam" id="PF12776">
    <property type="entry name" value="Myb_DNA-bind_3"/>
    <property type="match status" value="1"/>
</dbReference>